<protein>
    <submittedName>
        <fullName evidence="1">Uncharacterized protein</fullName>
    </submittedName>
</protein>
<evidence type="ECO:0000313" key="1">
    <source>
        <dbReference type="EMBL" id="JAH82579.1"/>
    </source>
</evidence>
<proteinExistence type="predicted"/>
<reference evidence="1" key="2">
    <citation type="journal article" date="2015" name="Fish Shellfish Immunol.">
        <title>Early steps in the European eel (Anguilla anguilla)-Vibrio vulnificus interaction in the gills: Role of the RtxA13 toxin.</title>
        <authorList>
            <person name="Callol A."/>
            <person name="Pajuelo D."/>
            <person name="Ebbesson L."/>
            <person name="Teles M."/>
            <person name="MacKenzie S."/>
            <person name="Amaro C."/>
        </authorList>
    </citation>
    <scope>NUCLEOTIDE SEQUENCE</scope>
</reference>
<organism evidence="1">
    <name type="scientific">Anguilla anguilla</name>
    <name type="common">European freshwater eel</name>
    <name type="synonym">Muraena anguilla</name>
    <dbReference type="NCBI Taxonomy" id="7936"/>
    <lineage>
        <taxon>Eukaryota</taxon>
        <taxon>Metazoa</taxon>
        <taxon>Chordata</taxon>
        <taxon>Craniata</taxon>
        <taxon>Vertebrata</taxon>
        <taxon>Euteleostomi</taxon>
        <taxon>Actinopterygii</taxon>
        <taxon>Neopterygii</taxon>
        <taxon>Teleostei</taxon>
        <taxon>Anguilliformes</taxon>
        <taxon>Anguillidae</taxon>
        <taxon>Anguilla</taxon>
    </lineage>
</organism>
<accession>A0A0E9VWQ4</accession>
<reference evidence="1" key="1">
    <citation type="submission" date="2014-11" db="EMBL/GenBank/DDBJ databases">
        <authorList>
            <person name="Amaro Gonzalez C."/>
        </authorList>
    </citation>
    <scope>NUCLEOTIDE SEQUENCE</scope>
</reference>
<dbReference type="EMBL" id="GBXM01025998">
    <property type="protein sequence ID" value="JAH82579.1"/>
    <property type="molecule type" value="Transcribed_RNA"/>
</dbReference>
<sequence>MTFTSPSFLQNSLCWLARAQ</sequence>
<dbReference type="AlphaFoldDB" id="A0A0E9VWQ4"/>
<name>A0A0E9VWQ4_ANGAN</name>